<gene>
    <name evidence="15" type="primary">bla</name>
    <name evidence="15" type="ORF">J0A67_00890</name>
</gene>
<comment type="catalytic activity">
    <reaction evidence="1">
        <text>a beta-lactam + H2O = a substituted beta-amino acid</text>
        <dbReference type="Rhea" id="RHEA:20401"/>
        <dbReference type="ChEBI" id="CHEBI:15377"/>
        <dbReference type="ChEBI" id="CHEBI:35627"/>
        <dbReference type="ChEBI" id="CHEBI:140347"/>
        <dbReference type="EC" id="3.5.2.6"/>
    </reaction>
</comment>
<evidence type="ECO:0000256" key="4">
    <source>
        <dbReference type="ARBA" id="ARBA00005250"/>
    </source>
</evidence>
<evidence type="ECO:0000256" key="13">
    <source>
        <dbReference type="SAM" id="SignalP"/>
    </source>
</evidence>
<comment type="cofactor">
    <cofactor evidence="2">
        <name>Zn(2+)</name>
        <dbReference type="ChEBI" id="CHEBI:29105"/>
    </cofactor>
</comment>
<evidence type="ECO:0000256" key="10">
    <source>
        <dbReference type="ARBA" id="ARBA00022801"/>
    </source>
</evidence>
<dbReference type="InterPro" id="IPR036866">
    <property type="entry name" value="RibonucZ/Hydroxyglut_hydro"/>
</dbReference>
<evidence type="ECO:0000259" key="14">
    <source>
        <dbReference type="SMART" id="SM00849"/>
    </source>
</evidence>
<dbReference type="NCBIfam" id="NF033088">
    <property type="entry name" value="bla_subclass_B1"/>
    <property type="match status" value="1"/>
</dbReference>
<keyword evidence="8 13" id="KW-0732">Signal</keyword>
<evidence type="ECO:0000256" key="7">
    <source>
        <dbReference type="ARBA" id="ARBA00022723"/>
    </source>
</evidence>
<dbReference type="SMART" id="SM00849">
    <property type="entry name" value="Lactamase_B"/>
    <property type="match status" value="1"/>
</dbReference>
<evidence type="ECO:0000256" key="6">
    <source>
        <dbReference type="ARBA" id="ARBA00012865"/>
    </source>
</evidence>
<dbReference type="Gene3D" id="3.60.15.10">
    <property type="entry name" value="Ribonuclease Z/Hydroxyacylglutathione hydrolase-like"/>
    <property type="match status" value="1"/>
</dbReference>
<comment type="similarity">
    <text evidence="4">Belongs to the metallo-beta-lactamase superfamily. Class-B beta-lactamase family.</text>
</comment>
<dbReference type="SUPFAM" id="SSF56281">
    <property type="entry name" value="Metallo-hydrolase/oxidoreductase"/>
    <property type="match status" value="1"/>
</dbReference>
<evidence type="ECO:0000256" key="2">
    <source>
        <dbReference type="ARBA" id="ARBA00001947"/>
    </source>
</evidence>
<dbReference type="InterPro" id="IPR001279">
    <property type="entry name" value="Metallo-B-lactamas"/>
</dbReference>
<evidence type="ECO:0000313" key="16">
    <source>
        <dbReference type="Proteomes" id="UP000664698"/>
    </source>
</evidence>
<keyword evidence="7" id="KW-0479">Metal-binding</keyword>
<reference evidence="15 16" key="1">
    <citation type="submission" date="2021-03" db="EMBL/GenBank/DDBJ databases">
        <title>novel species isolated from a fishpond in China.</title>
        <authorList>
            <person name="Lu H."/>
            <person name="Cai Z."/>
        </authorList>
    </citation>
    <scope>NUCLEOTIDE SEQUENCE [LARGE SCALE GENOMIC DNA]</scope>
    <source>
        <strain evidence="15 16">JCM 31546</strain>
    </source>
</reference>
<dbReference type="GO" id="GO:0008800">
    <property type="term" value="F:beta-lactamase activity"/>
    <property type="evidence" value="ECO:0007669"/>
    <property type="project" value="UniProtKB-EC"/>
</dbReference>
<dbReference type="EMBL" id="JAFKCW010000001">
    <property type="protein sequence ID" value="MBN7799392.1"/>
    <property type="molecule type" value="Genomic_DNA"/>
</dbReference>
<keyword evidence="16" id="KW-1185">Reference proteome</keyword>
<evidence type="ECO:0000256" key="8">
    <source>
        <dbReference type="ARBA" id="ARBA00022729"/>
    </source>
</evidence>
<dbReference type="InterPro" id="IPR058199">
    <property type="entry name" value="BlaB//VIM/IMP-1"/>
</dbReference>
<evidence type="ECO:0000256" key="1">
    <source>
        <dbReference type="ARBA" id="ARBA00001526"/>
    </source>
</evidence>
<feature type="signal peptide" evidence="13">
    <location>
        <begin position="1"/>
        <end position="24"/>
    </location>
</feature>
<evidence type="ECO:0000256" key="5">
    <source>
        <dbReference type="ARBA" id="ARBA00011245"/>
    </source>
</evidence>
<dbReference type="EC" id="3.5.2.6" evidence="6"/>
<dbReference type="CDD" id="cd16302">
    <property type="entry name" value="CcrA-like_MBL-B1"/>
    <property type="match status" value="1"/>
</dbReference>
<dbReference type="InterPro" id="IPR050855">
    <property type="entry name" value="NDM-1-like"/>
</dbReference>
<evidence type="ECO:0000256" key="3">
    <source>
        <dbReference type="ARBA" id="ARBA00004418"/>
    </source>
</evidence>
<feature type="domain" description="Metallo-beta-lactamase" evidence="14">
    <location>
        <begin position="58"/>
        <end position="227"/>
    </location>
</feature>
<comment type="caution">
    <text evidence="15">The sequence shown here is derived from an EMBL/GenBank/DDBJ whole genome shotgun (WGS) entry which is preliminary data.</text>
</comment>
<evidence type="ECO:0000256" key="9">
    <source>
        <dbReference type="ARBA" id="ARBA00022764"/>
    </source>
</evidence>
<comment type="subunit">
    <text evidence="5">Monomer.</text>
</comment>
<comment type="subcellular location">
    <subcellularLocation>
        <location evidence="3">Periplasm</location>
    </subcellularLocation>
</comment>
<name>A0ABS3BJC0_9BACT</name>
<accession>A0ABS3BJC0</accession>
<dbReference type="RefSeq" id="WP_206567387.1">
    <property type="nucleotide sequence ID" value="NZ_JAFKCW010000001.1"/>
</dbReference>
<dbReference type="Proteomes" id="UP000664698">
    <property type="component" value="Unassembled WGS sequence"/>
</dbReference>
<dbReference type="Pfam" id="PF00753">
    <property type="entry name" value="Lactamase_B"/>
    <property type="match status" value="1"/>
</dbReference>
<proteinExistence type="inferred from homology"/>
<keyword evidence="9" id="KW-0574">Periplasm</keyword>
<dbReference type="PANTHER" id="PTHR42951">
    <property type="entry name" value="METALLO-BETA-LACTAMASE DOMAIN-CONTAINING"/>
    <property type="match status" value="1"/>
</dbReference>
<evidence type="ECO:0000256" key="12">
    <source>
        <dbReference type="ARBA" id="ARBA00023251"/>
    </source>
</evidence>
<protein>
    <recommendedName>
        <fullName evidence="6">beta-lactamase</fullName>
        <ecNumber evidence="6">3.5.2.6</ecNumber>
    </recommendedName>
</protein>
<keyword evidence="11" id="KW-0862">Zinc</keyword>
<sequence length="246" mass="26544">MKKTFAFILVFLMLSFQLLFPQQAKTVYQSETLVIEQLSPNTFVHISYLSTDDFGKVACNGMLVIDGGEALVFDTPADEEGSAELIAWLEKEQNAKVKGVVATHFHDDCVGGLGAFHAKGIPSYASFKTIELAKAEGNLVPQNGFEEELTLEAGGLSVVNRFFGEGHTRDNVVSYVSSDQVLFGGCLVKELQAGVGFLGDANTAAWSETVVKVKNAFPEVQTVIPGHGKVGDVALLDYTISLFEGR</sequence>
<keyword evidence="10 15" id="KW-0378">Hydrolase</keyword>
<evidence type="ECO:0000313" key="15">
    <source>
        <dbReference type="EMBL" id="MBN7799392.1"/>
    </source>
</evidence>
<organism evidence="15 16">
    <name type="scientific">Algoriphagus aestuariicola</name>
    <dbReference type="NCBI Taxonomy" id="1852016"/>
    <lineage>
        <taxon>Bacteria</taxon>
        <taxon>Pseudomonadati</taxon>
        <taxon>Bacteroidota</taxon>
        <taxon>Cytophagia</taxon>
        <taxon>Cytophagales</taxon>
        <taxon>Cyclobacteriaceae</taxon>
        <taxon>Algoriphagus</taxon>
    </lineage>
</organism>
<keyword evidence="12" id="KW-0046">Antibiotic resistance</keyword>
<dbReference type="PANTHER" id="PTHR42951:SF4">
    <property type="entry name" value="ACYL-COENZYME A THIOESTERASE MBLAC2"/>
    <property type="match status" value="1"/>
</dbReference>
<feature type="chain" id="PRO_5047290065" description="beta-lactamase" evidence="13">
    <location>
        <begin position="25"/>
        <end position="246"/>
    </location>
</feature>
<evidence type="ECO:0000256" key="11">
    <source>
        <dbReference type="ARBA" id="ARBA00022833"/>
    </source>
</evidence>